<dbReference type="Proteomes" id="UP000231701">
    <property type="component" value="Chromosome"/>
</dbReference>
<gene>
    <name evidence="6" type="ORF">Ga0123461_1556</name>
</gene>
<dbReference type="AlphaFoldDB" id="A0A2K8L176"/>
<dbReference type="PANTHER" id="PTHR34298:SF2">
    <property type="entry name" value="SEGREGATION AND CONDENSATION PROTEIN B"/>
    <property type="match status" value="1"/>
</dbReference>
<dbReference type="InterPro" id="IPR036388">
    <property type="entry name" value="WH-like_DNA-bd_sf"/>
</dbReference>
<reference evidence="6 7" key="1">
    <citation type="submission" date="2016-12" db="EMBL/GenBank/DDBJ databases">
        <title>Isolation and genomic insights into novel planktonic Zetaproteobacteria from stratified waters of the Chesapeake Bay.</title>
        <authorList>
            <person name="McAllister S.M."/>
            <person name="Kato S."/>
            <person name="Chan C.S."/>
            <person name="Chiu B.K."/>
            <person name="Field E.K."/>
        </authorList>
    </citation>
    <scope>NUCLEOTIDE SEQUENCE [LARGE SCALE GENOMIC DNA]</scope>
    <source>
        <strain evidence="6 7">CP-5</strain>
    </source>
</reference>
<evidence type="ECO:0000313" key="6">
    <source>
        <dbReference type="EMBL" id="ATX79969.1"/>
    </source>
</evidence>
<sequence length="202" mass="22838">MNNATQLCSQLEAVILASDEPITLAKLRSLLDEEINSSDIREALSELEAHYQDRGIRLEKAAGGWQFRTAPEHAEIIHTMWEIKPQRLSRSSLETLAIIAYRQPTTRAEIEALRGVKVSSQMIATLQERGWIKVLGRKDVPGRPHLYGTGKQFLIDFGLESLKDLPESAQLMDEDEIQQLVMENIEQPTEENETDEETNQAA</sequence>
<dbReference type="OrthoDB" id="9806226at2"/>
<keyword evidence="7" id="KW-1185">Reference proteome</keyword>
<keyword evidence="4" id="KW-0131">Cell cycle</keyword>
<evidence type="ECO:0000313" key="7">
    <source>
        <dbReference type="Proteomes" id="UP000231701"/>
    </source>
</evidence>
<organism evidence="6 7">
    <name type="scientific">Mariprofundus aestuarium</name>
    <dbReference type="NCBI Taxonomy" id="1921086"/>
    <lineage>
        <taxon>Bacteria</taxon>
        <taxon>Pseudomonadati</taxon>
        <taxon>Pseudomonadota</taxon>
        <taxon>Candidatius Mariprofundia</taxon>
        <taxon>Mariprofundales</taxon>
        <taxon>Mariprofundaceae</taxon>
        <taxon>Mariprofundus</taxon>
    </lineage>
</organism>
<keyword evidence="1" id="KW-0963">Cytoplasm</keyword>
<dbReference type="InterPro" id="IPR005234">
    <property type="entry name" value="ScpB_csome_segregation"/>
</dbReference>
<accession>A0A2K8L176</accession>
<keyword evidence="2" id="KW-0132">Cell division</keyword>
<dbReference type="SUPFAM" id="SSF46785">
    <property type="entry name" value="Winged helix' DNA-binding domain"/>
    <property type="match status" value="2"/>
</dbReference>
<feature type="compositionally biased region" description="Acidic residues" evidence="5">
    <location>
        <begin position="188"/>
        <end position="202"/>
    </location>
</feature>
<proteinExistence type="predicted"/>
<dbReference type="Pfam" id="PF04079">
    <property type="entry name" value="SMC_ScpB"/>
    <property type="match status" value="1"/>
</dbReference>
<protein>
    <submittedName>
        <fullName evidence="6">Condensin subunit ScpB</fullName>
    </submittedName>
</protein>
<dbReference type="Gene3D" id="1.10.10.10">
    <property type="entry name" value="Winged helix-like DNA-binding domain superfamily/Winged helix DNA-binding domain"/>
    <property type="match status" value="2"/>
</dbReference>
<feature type="region of interest" description="Disordered" evidence="5">
    <location>
        <begin position="180"/>
        <end position="202"/>
    </location>
</feature>
<dbReference type="PANTHER" id="PTHR34298">
    <property type="entry name" value="SEGREGATION AND CONDENSATION PROTEIN B"/>
    <property type="match status" value="1"/>
</dbReference>
<dbReference type="KEGG" id="maes:Ga0123461_1556"/>
<evidence type="ECO:0000256" key="4">
    <source>
        <dbReference type="ARBA" id="ARBA00023306"/>
    </source>
</evidence>
<dbReference type="EMBL" id="CP018799">
    <property type="protein sequence ID" value="ATX79969.1"/>
    <property type="molecule type" value="Genomic_DNA"/>
</dbReference>
<dbReference type="NCBIfam" id="TIGR00281">
    <property type="entry name" value="SMC-Scp complex subunit ScpB"/>
    <property type="match status" value="1"/>
</dbReference>
<evidence type="ECO:0000256" key="2">
    <source>
        <dbReference type="ARBA" id="ARBA00022618"/>
    </source>
</evidence>
<dbReference type="InterPro" id="IPR036390">
    <property type="entry name" value="WH_DNA-bd_sf"/>
</dbReference>
<dbReference type="GO" id="GO:0051304">
    <property type="term" value="P:chromosome separation"/>
    <property type="evidence" value="ECO:0007669"/>
    <property type="project" value="InterPro"/>
</dbReference>
<keyword evidence="3" id="KW-0159">Chromosome partition</keyword>
<evidence type="ECO:0000256" key="5">
    <source>
        <dbReference type="SAM" id="MobiDB-lite"/>
    </source>
</evidence>
<dbReference type="PIRSF" id="PIRSF019345">
    <property type="entry name" value="ScpB"/>
    <property type="match status" value="1"/>
</dbReference>
<evidence type="ECO:0000256" key="3">
    <source>
        <dbReference type="ARBA" id="ARBA00022829"/>
    </source>
</evidence>
<name>A0A2K8L176_MARES</name>
<dbReference type="RefSeq" id="WP_100277795.1">
    <property type="nucleotide sequence ID" value="NZ_CP018799.1"/>
</dbReference>
<evidence type="ECO:0000256" key="1">
    <source>
        <dbReference type="ARBA" id="ARBA00022490"/>
    </source>
</evidence>
<dbReference type="GO" id="GO:0051301">
    <property type="term" value="P:cell division"/>
    <property type="evidence" value="ECO:0007669"/>
    <property type="project" value="UniProtKB-KW"/>
</dbReference>